<proteinExistence type="predicted"/>
<evidence type="ECO:0000313" key="1">
    <source>
        <dbReference type="EMBL" id="KAJ9101546.1"/>
    </source>
</evidence>
<keyword evidence="1" id="KW-0378">Hydrolase</keyword>
<accession>A0ACC2VSE4</accession>
<dbReference type="Proteomes" id="UP001241377">
    <property type="component" value="Unassembled WGS sequence"/>
</dbReference>
<keyword evidence="1" id="KW-0540">Nuclease</keyword>
<sequence length="681" mass="77227">MSNDVYFESIHMQLNYEEFETQAQERENISKILTSLSKFRKMSPKSTRSFKVKSAPLTNRKARNRIKSINAHVSAQYKVSNGQQNDDILDFFLKRKHNISSILEGVEDLENRNIVSNDTPQPSDNTGNYSSQLFTQEEWFQILRRIKLRFPKLSARTRKSLKYVTTKLEHLKNINSDDDLPQLWTQAASLPEEGLVNEDMKWLYELDDEQMDIGSSFCNVDEDSDQKLFVLTLSQAMGEREKSEPDVEIILDSSPEPTQLLNDGIIEEEHEVDEEEEDNENEEKSEKQLASLPTQILLDDTQEQLTNRAEISSYEALSLFPNTLETQKQPVKSTIQKQASVVVPDYPKILNVKDEEIILSSSPTRDNEIFQTPRKYSVESVRSSPSLRSGRLGRLMVSPLKLLLPDRLDASQSVYSTARSSPTKQKRVRGREVNEKIVRKRFKTSRVEVAGNFHLKASDDLKIVSTVDKVNGSEVEDSEDDDHSVSIIEITHEVNDEELKAVDEEVTGEAEDGPSIIQVPSSPGNENLQEDLTSMQTSIASVTQEVPSNYTATQMRQALRLLDFPPERSKEGMALLLTRAASIAGTSVLLLLTPDAPYEEVKNQIYSAISELVKKDQLWHERVLSYEPIVLEEFKQWLGELDKDLKFDVTFLQQYCDHMGITTTIGTTTGTTAGTNTTTTD</sequence>
<evidence type="ECO:0000313" key="2">
    <source>
        <dbReference type="Proteomes" id="UP001241377"/>
    </source>
</evidence>
<keyword evidence="2" id="KW-1185">Reference proteome</keyword>
<dbReference type="EMBL" id="JASBWR010000056">
    <property type="protein sequence ID" value="KAJ9101546.1"/>
    <property type="molecule type" value="Genomic_DNA"/>
</dbReference>
<name>A0ACC2VSE4_9TREE</name>
<organism evidence="1 2">
    <name type="scientific">Naganishia cerealis</name>
    <dbReference type="NCBI Taxonomy" id="610337"/>
    <lineage>
        <taxon>Eukaryota</taxon>
        <taxon>Fungi</taxon>
        <taxon>Dikarya</taxon>
        <taxon>Basidiomycota</taxon>
        <taxon>Agaricomycotina</taxon>
        <taxon>Tremellomycetes</taxon>
        <taxon>Filobasidiales</taxon>
        <taxon>Filobasidiaceae</taxon>
        <taxon>Naganishia</taxon>
    </lineage>
</organism>
<protein>
    <submittedName>
        <fullName evidence="1">5'-flap endonuclease</fullName>
    </submittedName>
</protein>
<reference evidence="1" key="1">
    <citation type="submission" date="2023-04" db="EMBL/GenBank/DDBJ databases">
        <title>Draft Genome sequencing of Naganishia species isolated from polar environments using Oxford Nanopore Technology.</title>
        <authorList>
            <person name="Leo P."/>
            <person name="Venkateswaran K."/>
        </authorList>
    </citation>
    <scope>NUCLEOTIDE SEQUENCE</scope>
    <source>
        <strain evidence="1">MNA-CCFEE 5261</strain>
    </source>
</reference>
<gene>
    <name evidence="1" type="primary">SLX4</name>
    <name evidence="1" type="ORF">QFC19_005043</name>
</gene>
<comment type="caution">
    <text evidence="1">The sequence shown here is derived from an EMBL/GenBank/DDBJ whole genome shotgun (WGS) entry which is preliminary data.</text>
</comment>
<keyword evidence="1" id="KW-0255">Endonuclease</keyword>